<proteinExistence type="predicted"/>
<dbReference type="PANTHER" id="PTHR34071:SF2">
    <property type="entry name" value="FLAVIN-NUCLEOTIDE-BINDING PROTEIN"/>
    <property type="match status" value="1"/>
</dbReference>
<sequence length="167" mass="19230">MKCVNNEIRRQDRVLNEEEALDLLAQTEYGILSMIDENGLPYGIPVNHVWDKQNSIYIHCAPEGKKLRAIKHHPNVSFCVVGRTNVLPKYFTTEYESAVFFGTARAQLDEEEKMKALHLLIDKLSPEFKELGDTYAHKSFNRVEIIRIDIESFSGKAKTAKQVRKSY</sequence>
<reference evidence="1 2" key="1">
    <citation type="submission" date="2021-07" db="EMBL/GenBank/DDBJ databases">
        <title>Genomic diversity and antimicrobial resistance of Prevotella spp. isolated from chronic lung disease airways.</title>
        <authorList>
            <person name="Webb K.A."/>
            <person name="Olagoke O.S."/>
            <person name="Baird T."/>
            <person name="Neill J."/>
            <person name="Pham A."/>
            <person name="Wells T.J."/>
            <person name="Ramsay K.A."/>
            <person name="Bell S.C."/>
            <person name="Sarovich D.S."/>
            <person name="Price E.P."/>
        </authorList>
    </citation>
    <scope>NUCLEOTIDE SEQUENCE [LARGE SCALE GENOMIC DNA]</scope>
    <source>
        <strain evidence="1 2">SCHI0011.S.12</strain>
    </source>
</reference>
<organism evidence="1 2">
    <name type="scientific">Hoylesella nanceiensis</name>
    <dbReference type="NCBI Taxonomy" id="425941"/>
    <lineage>
        <taxon>Bacteria</taxon>
        <taxon>Pseudomonadati</taxon>
        <taxon>Bacteroidota</taxon>
        <taxon>Bacteroidia</taxon>
        <taxon>Bacteroidales</taxon>
        <taxon>Prevotellaceae</taxon>
        <taxon>Hoylesella</taxon>
    </lineage>
</organism>
<dbReference type="RefSeq" id="WP_219407326.1">
    <property type="nucleotide sequence ID" value="NZ_JABZTC010000007.1"/>
</dbReference>
<name>A0ABS6YEW7_9BACT</name>
<dbReference type="Pfam" id="PF12900">
    <property type="entry name" value="Pyridox_ox_2"/>
    <property type="match status" value="1"/>
</dbReference>
<evidence type="ECO:0000313" key="1">
    <source>
        <dbReference type="EMBL" id="MBW4769263.1"/>
    </source>
</evidence>
<evidence type="ECO:0000313" key="2">
    <source>
        <dbReference type="Proteomes" id="UP000788426"/>
    </source>
</evidence>
<dbReference type="Proteomes" id="UP000788426">
    <property type="component" value="Unassembled WGS sequence"/>
</dbReference>
<dbReference type="InterPro" id="IPR024747">
    <property type="entry name" value="Pyridox_Oxase-rel"/>
</dbReference>
<dbReference type="PANTHER" id="PTHR34071">
    <property type="entry name" value="5-NITROIMIDAZOLE ANTIBIOTICS RESISTANCE PROTEIN, NIMA-FAMILY-RELATED PROTEIN-RELATED"/>
    <property type="match status" value="1"/>
</dbReference>
<dbReference type="EMBL" id="JAHXCT010000003">
    <property type="protein sequence ID" value="MBW4769263.1"/>
    <property type="molecule type" value="Genomic_DNA"/>
</dbReference>
<comment type="caution">
    <text evidence="1">The sequence shown here is derived from an EMBL/GenBank/DDBJ whole genome shotgun (WGS) entry which is preliminary data.</text>
</comment>
<keyword evidence="2" id="KW-1185">Reference proteome</keyword>
<accession>A0ABS6YEW7</accession>
<protein>
    <submittedName>
        <fullName evidence="1">Pyridoxamine 5'-phosphate oxidase family protein</fullName>
    </submittedName>
</protein>
<gene>
    <name evidence="1" type="ORF">KZO38_05745</name>
</gene>